<reference evidence="2 3" key="1">
    <citation type="journal article" date="2019" name="ACS Chem. Biol.">
        <title>Identification and Mobilization of a Cryptic Antibiotic Biosynthesis Gene Locus from a Human-Pathogenic Nocardia Isolate.</title>
        <authorList>
            <person name="Herisse M."/>
            <person name="Ishida K."/>
            <person name="Porter J.L."/>
            <person name="Howden B."/>
            <person name="Hertweck C."/>
            <person name="Stinear T.P."/>
            <person name="Pidot S.J."/>
        </authorList>
    </citation>
    <scope>NUCLEOTIDE SEQUENCE [LARGE SCALE GENOMIC DNA]</scope>
    <source>
        <strain evidence="2 3">AUSMDU00012715</strain>
    </source>
</reference>
<dbReference type="AlphaFoldDB" id="A0A6G9ZE36"/>
<dbReference type="Proteomes" id="UP000500953">
    <property type="component" value="Chromosome"/>
</dbReference>
<name>A0A6G9ZE36_9NOCA</name>
<gene>
    <name evidence="2" type="ORF">F6W96_40765</name>
</gene>
<protein>
    <submittedName>
        <fullName evidence="2">Uncharacterized protein</fullName>
    </submittedName>
</protein>
<evidence type="ECO:0000256" key="1">
    <source>
        <dbReference type="SAM" id="MobiDB-lite"/>
    </source>
</evidence>
<evidence type="ECO:0000313" key="2">
    <source>
        <dbReference type="EMBL" id="QIS23671.1"/>
    </source>
</evidence>
<proteinExistence type="predicted"/>
<sequence>MHHNTPRDRRALVWFLISITGEYTRPPEQRTASSHLTAVRIRAAHKKWRKTGGDLPELRAALAEQMRDCIQRAHDITTLIPTGVFSHHAALTLITLYVHTARNLATTIRALETEFAHPPLTPHPQPRTLSGHEPDEHADDPDAP</sequence>
<organism evidence="2 3">
    <name type="scientific">Nocardia terpenica</name>
    <dbReference type="NCBI Taxonomy" id="455432"/>
    <lineage>
        <taxon>Bacteria</taxon>
        <taxon>Bacillati</taxon>
        <taxon>Actinomycetota</taxon>
        <taxon>Actinomycetes</taxon>
        <taxon>Mycobacteriales</taxon>
        <taxon>Nocardiaceae</taxon>
        <taxon>Nocardia</taxon>
    </lineage>
</organism>
<feature type="region of interest" description="Disordered" evidence="1">
    <location>
        <begin position="116"/>
        <end position="144"/>
    </location>
</feature>
<dbReference type="EMBL" id="CP046173">
    <property type="protein sequence ID" value="QIS23671.1"/>
    <property type="molecule type" value="Genomic_DNA"/>
</dbReference>
<evidence type="ECO:0000313" key="3">
    <source>
        <dbReference type="Proteomes" id="UP000500953"/>
    </source>
</evidence>
<accession>A0A6G9ZE36</accession>
<dbReference type="RefSeq" id="WP_167490989.1">
    <property type="nucleotide sequence ID" value="NZ_CP046173.1"/>
</dbReference>